<evidence type="ECO:0000313" key="3">
    <source>
        <dbReference type="Proteomes" id="UP001597048"/>
    </source>
</evidence>
<comment type="caution">
    <text evidence="2">The sequence shown here is derived from an EMBL/GenBank/DDBJ whole genome shotgun (WGS) entry which is preliminary data.</text>
</comment>
<feature type="chain" id="PRO_5047030044" evidence="1">
    <location>
        <begin position="23"/>
        <end position="228"/>
    </location>
</feature>
<dbReference type="EMBL" id="JBHTJS010000007">
    <property type="protein sequence ID" value="MFD1007141.1"/>
    <property type="molecule type" value="Genomic_DNA"/>
</dbReference>
<dbReference type="PANTHER" id="PTHR39327:SF1">
    <property type="entry name" value="BLR5470 PROTEIN"/>
    <property type="match status" value="1"/>
</dbReference>
<evidence type="ECO:0000313" key="2">
    <source>
        <dbReference type="EMBL" id="MFD1007141.1"/>
    </source>
</evidence>
<evidence type="ECO:0000256" key="1">
    <source>
        <dbReference type="SAM" id="SignalP"/>
    </source>
</evidence>
<dbReference type="PANTHER" id="PTHR39327">
    <property type="match status" value="1"/>
</dbReference>
<feature type="signal peptide" evidence="1">
    <location>
        <begin position="1"/>
        <end position="22"/>
    </location>
</feature>
<protein>
    <submittedName>
        <fullName evidence="2">Transglutaminase-like cysteine peptidase</fullName>
    </submittedName>
</protein>
<dbReference type="InterPro" id="IPR010319">
    <property type="entry name" value="Transglutaminase-like_Cys_pept"/>
</dbReference>
<dbReference type="RefSeq" id="WP_379557067.1">
    <property type="nucleotide sequence ID" value="NZ_JBHTJS010000007.1"/>
</dbReference>
<keyword evidence="3" id="KW-1185">Reference proteome</keyword>
<sequence length="228" mass="26174">MRHYLSTLVGLVLLSLVLAATAQSQLDEDKKMITAVRQFYGSAAAQRTHGWREMVNQVQSQQISEREVLSRVNIFFNRLRFIDDIKLWGKDDYWATPLEFLGAGGGDCEDFSLAKYFTLRELGVADDKLRMVYVKALDLNQFHMVVAYYPTPAAVPFILDNLEGTIRLATERSDLAPIYSFNGQHLWLMRERGQGELAGQASRLSLWNELRGRLDVKRLQKPRINLDY</sequence>
<organism evidence="2 3">
    <name type="scientific">Oceanisphaera ostreae</name>
    <dbReference type="NCBI Taxonomy" id="914151"/>
    <lineage>
        <taxon>Bacteria</taxon>
        <taxon>Pseudomonadati</taxon>
        <taxon>Pseudomonadota</taxon>
        <taxon>Gammaproteobacteria</taxon>
        <taxon>Aeromonadales</taxon>
        <taxon>Aeromonadaceae</taxon>
        <taxon>Oceanisphaera</taxon>
    </lineage>
</organism>
<dbReference type="Pfam" id="PF06035">
    <property type="entry name" value="Peptidase_C93"/>
    <property type="match status" value="1"/>
</dbReference>
<reference evidence="3" key="1">
    <citation type="journal article" date="2019" name="Int. J. Syst. Evol. Microbiol.">
        <title>The Global Catalogue of Microorganisms (GCM) 10K type strain sequencing project: providing services to taxonomists for standard genome sequencing and annotation.</title>
        <authorList>
            <consortium name="The Broad Institute Genomics Platform"/>
            <consortium name="The Broad Institute Genome Sequencing Center for Infectious Disease"/>
            <person name="Wu L."/>
            <person name="Ma J."/>
        </authorList>
    </citation>
    <scope>NUCLEOTIDE SEQUENCE [LARGE SCALE GENOMIC DNA]</scope>
    <source>
        <strain evidence="3">CCUG 60525</strain>
    </source>
</reference>
<dbReference type="Proteomes" id="UP001597048">
    <property type="component" value="Unassembled WGS sequence"/>
</dbReference>
<proteinExistence type="predicted"/>
<gene>
    <name evidence="2" type="ORF">ACFQ1C_03075</name>
</gene>
<accession>A0ABW3KFG1</accession>
<dbReference type="Gene3D" id="3.10.620.30">
    <property type="match status" value="1"/>
</dbReference>
<keyword evidence="1" id="KW-0732">Signal</keyword>
<name>A0ABW3KFG1_9GAMM</name>